<feature type="region of interest" description="Disordered" evidence="1">
    <location>
        <begin position="147"/>
        <end position="195"/>
    </location>
</feature>
<keyword evidence="2" id="KW-0472">Membrane</keyword>
<dbReference type="Proteomes" id="UP000198797">
    <property type="component" value="Unassembled WGS sequence"/>
</dbReference>
<reference evidence="4" key="1">
    <citation type="submission" date="2016-06" db="EMBL/GenBank/DDBJ databases">
        <authorList>
            <person name="Varghese N."/>
            <person name="Submissions Spin"/>
        </authorList>
    </citation>
    <scope>NUCLEOTIDE SEQUENCE [LARGE SCALE GENOMIC DNA]</scope>
    <source>
        <strain evidence="4">DSM 44100</strain>
    </source>
</reference>
<dbReference type="STRING" id="121616.GA0070216_10655"/>
<accession>A0A1C4YBI7</accession>
<sequence>MITYYDDRSVQVTSTAIRVDGRAFPLAEIGLVWHRRGSRSWRVLAGRGAIGAALAGPLVAAVIGIAVAVWLRRSPTVTIAIVGASVLVGLAVGPIADFLFNHLDRSYDRGSRQRELWVRWQGRPVLLLRTGDASRFGRIYRAVQRAMENAAPPPRPGRHPGPVSRTARDSGPTAHTGAPHPTGPSGDGPGPRRRS</sequence>
<keyword evidence="4" id="KW-1185">Reference proteome</keyword>
<evidence type="ECO:0000313" key="4">
    <source>
        <dbReference type="Proteomes" id="UP000198797"/>
    </source>
</evidence>
<protein>
    <submittedName>
        <fullName evidence="3">Uncharacterized protein</fullName>
    </submittedName>
</protein>
<feature type="transmembrane region" description="Helical" evidence="2">
    <location>
        <begin position="44"/>
        <end position="71"/>
    </location>
</feature>
<dbReference type="AlphaFoldDB" id="A0A1C4YBI7"/>
<feature type="transmembrane region" description="Helical" evidence="2">
    <location>
        <begin position="77"/>
        <end position="100"/>
    </location>
</feature>
<dbReference type="EMBL" id="FMCU01000006">
    <property type="protein sequence ID" value="SCF18074.1"/>
    <property type="molecule type" value="Genomic_DNA"/>
</dbReference>
<organism evidence="3 4">
    <name type="scientific">Micromonospora matsumotoense</name>
    <dbReference type="NCBI Taxonomy" id="121616"/>
    <lineage>
        <taxon>Bacteria</taxon>
        <taxon>Bacillati</taxon>
        <taxon>Actinomycetota</taxon>
        <taxon>Actinomycetes</taxon>
        <taxon>Micromonosporales</taxon>
        <taxon>Micromonosporaceae</taxon>
        <taxon>Micromonospora</taxon>
    </lineage>
</organism>
<dbReference type="InterPro" id="IPR045629">
    <property type="entry name" value="DUF6232"/>
</dbReference>
<proteinExistence type="predicted"/>
<evidence type="ECO:0000256" key="1">
    <source>
        <dbReference type="SAM" id="MobiDB-lite"/>
    </source>
</evidence>
<dbReference type="RefSeq" id="WP_245722504.1">
    <property type="nucleotide sequence ID" value="NZ_FMCU01000006.1"/>
</dbReference>
<gene>
    <name evidence="3" type="ORF">GA0070216_10655</name>
</gene>
<evidence type="ECO:0000313" key="3">
    <source>
        <dbReference type="EMBL" id="SCF18074.1"/>
    </source>
</evidence>
<dbReference type="Pfam" id="PF19744">
    <property type="entry name" value="DUF6232"/>
    <property type="match status" value="1"/>
</dbReference>
<name>A0A1C4YBI7_9ACTN</name>
<keyword evidence="2" id="KW-1133">Transmembrane helix</keyword>
<evidence type="ECO:0000256" key="2">
    <source>
        <dbReference type="SAM" id="Phobius"/>
    </source>
</evidence>
<keyword evidence="2" id="KW-0812">Transmembrane</keyword>